<dbReference type="Proteomes" id="UP000334990">
    <property type="component" value="Unassembled WGS sequence"/>
</dbReference>
<evidence type="ECO:0008006" key="3">
    <source>
        <dbReference type="Google" id="ProtNLM"/>
    </source>
</evidence>
<organism evidence="1 2">
    <name type="scientific">Acrocarpospora corrugata</name>
    <dbReference type="NCBI Taxonomy" id="35763"/>
    <lineage>
        <taxon>Bacteria</taxon>
        <taxon>Bacillati</taxon>
        <taxon>Actinomycetota</taxon>
        <taxon>Actinomycetes</taxon>
        <taxon>Streptosporangiales</taxon>
        <taxon>Streptosporangiaceae</taxon>
        <taxon>Acrocarpospora</taxon>
    </lineage>
</organism>
<dbReference type="Gene3D" id="3.40.50.300">
    <property type="entry name" value="P-loop containing nucleotide triphosphate hydrolases"/>
    <property type="match status" value="1"/>
</dbReference>
<proteinExistence type="predicted"/>
<name>A0A5M3VRT2_9ACTN</name>
<dbReference type="AlphaFoldDB" id="A0A5M3VRT2"/>
<protein>
    <recommendedName>
        <fullName evidence="3">(d)CMP kinase</fullName>
    </recommendedName>
</protein>
<evidence type="ECO:0000313" key="1">
    <source>
        <dbReference type="EMBL" id="GER98311.1"/>
    </source>
</evidence>
<evidence type="ECO:0000313" key="2">
    <source>
        <dbReference type="Proteomes" id="UP000334990"/>
    </source>
</evidence>
<accession>A0A5M3VRT2</accession>
<sequence length="192" mass="21265">MSFADLAARIRPLPPSCGPVRMVAVDGPGGSGKTTFAGRLSRALGRAQVVHSDDFPVPWDEEPGAWFARVESQVLAPLRRGEPGRFQRYDWPENNYAEWIDVPPAPVLILEGVSTARPGCPAAFRVWVETPRDRRLARGLERDGAGYAPQWHAWMAEEDHWFAGNPTRERSDLLVNGDPAAAHDPETEFVTL</sequence>
<dbReference type="EMBL" id="BLAD01000036">
    <property type="protein sequence ID" value="GER98311.1"/>
    <property type="molecule type" value="Genomic_DNA"/>
</dbReference>
<reference evidence="1 2" key="1">
    <citation type="submission" date="2019-10" db="EMBL/GenBank/DDBJ databases">
        <title>Whole genome shotgun sequence of Acrocarpospora corrugata NBRC 13972.</title>
        <authorList>
            <person name="Ichikawa N."/>
            <person name="Kimura A."/>
            <person name="Kitahashi Y."/>
            <person name="Komaki H."/>
            <person name="Oguchi A."/>
        </authorList>
    </citation>
    <scope>NUCLEOTIDE SEQUENCE [LARGE SCALE GENOMIC DNA]</scope>
    <source>
        <strain evidence="1 2">NBRC 13972</strain>
    </source>
</reference>
<dbReference type="SUPFAM" id="SSF52540">
    <property type="entry name" value="P-loop containing nucleoside triphosphate hydrolases"/>
    <property type="match status" value="1"/>
</dbReference>
<keyword evidence="2" id="KW-1185">Reference proteome</keyword>
<dbReference type="InterPro" id="IPR027417">
    <property type="entry name" value="P-loop_NTPase"/>
</dbReference>
<gene>
    <name evidence="1" type="ORF">Acor_03730</name>
</gene>
<comment type="caution">
    <text evidence="1">The sequence shown here is derived from an EMBL/GenBank/DDBJ whole genome shotgun (WGS) entry which is preliminary data.</text>
</comment>